<dbReference type="EMBL" id="CP098754">
    <property type="protein sequence ID" value="WIH94559.1"/>
    <property type="molecule type" value="Genomic_DNA"/>
</dbReference>
<evidence type="ECO:0000313" key="2">
    <source>
        <dbReference type="Proteomes" id="UP001242021"/>
    </source>
</evidence>
<dbReference type="Proteomes" id="UP001242021">
    <property type="component" value="Chromosome"/>
</dbReference>
<dbReference type="AlphaFoldDB" id="A0AAJ6GCP8"/>
<organism evidence="1 2">
    <name type="scientific">Brachyspira pilosicoli</name>
    <name type="common">Serpulina pilosicoli</name>
    <dbReference type="NCBI Taxonomy" id="52584"/>
    <lineage>
        <taxon>Bacteria</taxon>
        <taxon>Pseudomonadati</taxon>
        <taxon>Spirochaetota</taxon>
        <taxon>Spirochaetia</taxon>
        <taxon>Brachyspirales</taxon>
        <taxon>Brachyspiraceae</taxon>
        <taxon>Brachyspira</taxon>
    </lineage>
</organism>
<gene>
    <name evidence="1" type="ORF">NEH99_09700</name>
</gene>
<accession>A0AAJ6GCP8</accession>
<evidence type="ECO:0000313" key="1">
    <source>
        <dbReference type="EMBL" id="WIH94559.1"/>
    </source>
</evidence>
<reference evidence="1" key="1">
    <citation type="submission" date="2022-06" db="EMBL/GenBank/DDBJ databases">
        <title>Brachyspira pilosicoli from pigs in Switzerland.</title>
        <authorList>
            <person name="Schmitt S."/>
            <person name="Arnold M."/>
            <person name="Rossano A."/>
            <person name="Perreten V."/>
        </authorList>
    </citation>
    <scope>NUCLEOTIDE SEQUENCE</scope>
    <source>
        <strain evidence="1">MEI4028</strain>
    </source>
</reference>
<protein>
    <submittedName>
        <fullName evidence="1">Uncharacterized protein</fullName>
    </submittedName>
</protein>
<name>A0AAJ6GCP8_BRAPL</name>
<proteinExistence type="predicted"/>
<sequence length="121" mass="14166">MIKMFCTDRYNWVDEKGNFIGVENGIQCCEDFGYVYLNNLDELNLHNPKTTNNELKDLIENQSLNYNGLEFGNFIDDNPFSIELLNNNKIVGYLVIFNEHNGFYYHFLNGRIKGVKIEVQL</sequence>
<dbReference type="RefSeq" id="WP_284602628.1">
    <property type="nucleotide sequence ID" value="NZ_CP098752.1"/>
</dbReference>